<evidence type="ECO:0000313" key="1">
    <source>
        <dbReference type="EMBL" id="APU69598.1"/>
    </source>
</evidence>
<proteinExistence type="predicted"/>
<gene>
    <name evidence="1" type="ORF">GRFL_2874</name>
</gene>
<evidence type="ECO:0000313" key="2">
    <source>
        <dbReference type="Proteomes" id="UP000186230"/>
    </source>
</evidence>
<dbReference type="Proteomes" id="UP000186230">
    <property type="component" value="Chromosome"/>
</dbReference>
<dbReference type="KEGG" id="gfl:GRFL_2874"/>
<organism evidence="1 2">
    <name type="scientific">Christiangramia flava JLT2011</name>
    <dbReference type="NCBI Taxonomy" id="1229726"/>
    <lineage>
        <taxon>Bacteria</taxon>
        <taxon>Pseudomonadati</taxon>
        <taxon>Bacteroidota</taxon>
        <taxon>Flavobacteriia</taxon>
        <taxon>Flavobacteriales</taxon>
        <taxon>Flavobacteriaceae</taxon>
        <taxon>Christiangramia</taxon>
    </lineage>
</organism>
<dbReference type="RefSeq" id="WP_257787365.1">
    <property type="nucleotide sequence ID" value="NZ_AMRU01000005.1"/>
</dbReference>
<dbReference type="AlphaFoldDB" id="A0A1L7I7K7"/>
<name>A0A1L7I7K7_9FLAO</name>
<reference evidence="1 2" key="1">
    <citation type="submission" date="2016-07" db="EMBL/GenBank/DDBJ databases">
        <title>Multi-omics approach to identify versatile polysaccharide utilization systems of a marine flavobacterium Gramella flava.</title>
        <authorList>
            <person name="Tang K."/>
        </authorList>
    </citation>
    <scope>NUCLEOTIDE SEQUENCE [LARGE SCALE GENOMIC DNA]</scope>
    <source>
        <strain evidence="1 2">JLT2011</strain>
    </source>
</reference>
<protein>
    <submittedName>
        <fullName evidence="1">Uncharacterized protein</fullName>
    </submittedName>
</protein>
<keyword evidence="2" id="KW-1185">Reference proteome</keyword>
<sequence length="41" mass="4720">MKKSSHIQTVALPEAHLKVQKMKMYLAISLIYILFLSAIFL</sequence>
<dbReference type="STRING" id="1229726.GRFL_2874"/>
<accession>A0A1L7I7K7</accession>
<dbReference type="EMBL" id="CP016359">
    <property type="protein sequence ID" value="APU69598.1"/>
    <property type="molecule type" value="Genomic_DNA"/>
</dbReference>